<dbReference type="AlphaFoldDB" id="A0A812SZ20"/>
<proteinExistence type="predicted"/>
<evidence type="ECO:0000313" key="1">
    <source>
        <dbReference type="EMBL" id="CAE7503215.1"/>
    </source>
</evidence>
<gene>
    <name evidence="1" type="ORF">SNAT2548_LOCUS28183</name>
</gene>
<keyword evidence="2" id="KW-1185">Reference proteome</keyword>
<organism evidence="1 2">
    <name type="scientific">Symbiodinium natans</name>
    <dbReference type="NCBI Taxonomy" id="878477"/>
    <lineage>
        <taxon>Eukaryota</taxon>
        <taxon>Sar</taxon>
        <taxon>Alveolata</taxon>
        <taxon>Dinophyceae</taxon>
        <taxon>Suessiales</taxon>
        <taxon>Symbiodiniaceae</taxon>
        <taxon>Symbiodinium</taxon>
    </lineage>
</organism>
<accession>A0A812SZ20</accession>
<name>A0A812SZ20_9DINO</name>
<evidence type="ECO:0000313" key="2">
    <source>
        <dbReference type="Proteomes" id="UP000604046"/>
    </source>
</evidence>
<sequence>MPGHSETLKDAATDFAVENPKEPWQKLRAWKPGCGDSLRVGLRSIQGVRRHLRSPEHFSMILSTPSSPRTREVQNAAEQSAQLLETANTEVLKEARILWTSCRCTSSGVSFLLCSDHLGTRCELQDQDIPKKALEDVDAQARSEE</sequence>
<dbReference type="EMBL" id="CAJNDS010002506">
    <property type="protein sequence ID" value="CAE7503215.1"/>
    <property type="molecule type" value="Genomic_DNA"/>
</dbReference>
<protein>
    <submittedName>
        <fullName evidence="1">Uncharacterized protein</fullName>
    </submittedName>
</protein>
<reference evidence="1" key="1">
    <citation type="submission" date="2021-02" db="EMBL/GenBank/DDBJ databases">
        <authorList>
            <person name="Dougan E. K."/>
            <person name="Rhodes N."/>
            <person name="Thang M."/>
            <person name="Chan C."/>
        </authorList>
    </citation>
    <scope>NUCLEOTIDE SEQUENCE</scope>
</reference>
<comment type="caution">
    <text evidence="1">The sequence shown here is derived from an EMBL/GenBank/DDBJ whole genome shotgun (WGS) entry which is preliminary data.</text>
</comment>
<dbReference type="Proteomes" id="UP000604046">
    <property type="component" value="Unassembled WGS sequence"/>
</dbReference>